<sequence>MKRTFILILILISCKGSQIDHELKSNQVDLFKEIRAKVYKIDSIENYYLVYASKDNYNYKIVSKMVSNEDCNQVKLDSMYSFKIRSLILPEPKTNKNSNYSKPVNYDDFQKCVYMEDFTKICTEVRIKDILISKNLIGLCHRKIQ</sequence>
<accession>A0A2K1E3J0</accession>
<dbReference type="OrthoDB" id="1264340at2"/>
<dbReference type="EMBL" id="POWF01000001">
    <property type="protein sequence ID" value="PNQ74858.1"/>
    <property type="molecule type" value="Genomic_DNA"/>
</dbReference>
<dbReference type="Proteomes" id="UP000236641">
    <property type="component" value="Unassembled WGS sequence"/>
</dbReference>
<protein>
    <submittedName>
        <fullName evidence="1">Uncharacterized protein</fullName>
    </submittedName>
</protein>
<comment type="caution">
    <text evidence="1">The sequence shown here is derived from an EMBL/GenBank/DDBJ whole genome shotgun (WGS) entry which is preliminary data.</text>
</comment>
<evidence type="ECO:0000313" key="1">
    <source>
        <dbReference type="EMBL" id="PNQ74858.1"/>
    </source>
</evidence>
<organism evidence="1 2">
    <name type="scientific">Hanstruepera neustonica</name>
    <dbReference type="NCBI Taxonomy" id="1445657"/>
    <lineage>
        <taxon>Bacteria</taxon>
        <taxon>Pseudomonadati</taxon>
        <taxon>Bacteroidota</taxon>
        <taxon>Flavobacteriia</taxon>
        <taxon>Flavobacteriales</taxon>
        <taxon>Flavobacteriaceae</taxon>
        <taxon>Hanstruepera</taxon>
    </lineage>
</organism>
<reference evidence="1 2" key="1">
    <citation type="submission" date="2018-01" db="EMBL/GenBank/DDBJ databases">
        <title>The draft genome of Hanstruepera neustonica JCM19743.</title>
        <authorList>
            <person name="He R.-H."/>
            <person name="Du Z.-J."/>
        </authorList>
    </citation>
    <scope>NUCLEOTIDE SEQUENCE [LARGE SCALE GENOMIC DNA]</scope>
    <source>
        <strain evidence="1 2">JCM19743</strain>
    </source>
</reference>
<evidence type="ECO:0000313" key="2">
    <source>
        <dbReference type="Proteomes" id="UP000236641"/>
    </source>
</evidence>
<gene>
    <name evidence="1" type="ORF">C1T31_01605</name>
</gene>
<dbReference type="AlphaFoldDB" id="A0A2K1E3J0"/>
<keyword evidence="2" id="KW-1185">Reference proteome</keyword>
<name>A0A2K1E3J0_9FLAO</name>
<proteinExistence type="predicted"/>
<dbReference type="RefSeq" id="WP_103050710.1">
    <property type="nucleotide sequence ID" value="NZ_POWF01000001.1"/>
</dbReference>